<evidence type="ECO:0000313" key="2">
    <source>
        <dbReference type="EMBL" id="GAA5061906.1"/>
    </source>
</evidence>
<dbReference type="RefSeq" id="WP_345669541.1">
    <property type="nucleotide sequence ID" value="NZ_BAABKC010000056.1"/>
</dbReference>
<protein>
    <recommendedName>
        <fullName evidence="4">HU family DNA-binding protein</fullName>
    </recommendedName>
</protein>
<gene>
    <name evidence="2" type="ORF">GCM10023336_39780</name>
</gene>
<reference evidence="3" key="1">
    <citation type="journal article" date="2019" name="Int. J. Syst. Evol. Microbiol.">
        <title>The Global Catalogue of Microorganisms (GCM) 10K type strain sequencing project: providing services to taxonomists for standard genome sequencing and annotation.</title>
        <authorList>
            <consortium name="The Broad Institute Genomics Platform"/>
            <consortium name="The Broad Institute Genome Sequencing Center for Infectious Disease"/>
            <person name="Wu L."/>
            <person name="Ma J."/>
        </authorList>
    </citation>
    <scope>NUCLEOTIDE SEQUENCE [LARGE SCALE GENOMIC DNA]</scope>
    <source>
        <strain evidence="3">JCM 18410</strain>
    </source>
</reference>
<proteinExistence type="predicted"/>
<evidence type="ECO:0000256" key="1">
    <source>
        <dbReference type="SAM" id="MobiDB-lite"/>
    </source>
</evidence>
<name>A0ABP9KMR8_9ACTN</name>
<sequence length="87" mass="9358">MDKTQLVEMTARRAGEDTDGRDLSAEDVSRVLDALFGTVEHPGSIAEALKERQSVNLGSFGAFRAADGTASFRPGKALDEYLQERAG</sequence>
<dbReference type="Proteomes" id="UP001500124">
    <property type="component" value="Unassembled WGS sequence"/>
</dbReference>
<dbReference type="EMBL" id="BAABKC010000056">
    <property type="protein sequence ID" value="GAA5061906.1"/>
    <property type="molecule type" value="Genomic_DNA"/>
</dbReference>
<organism evidence="2 3">
    <name type="scientific">Streptomyces similanensis</name>
    <dbReference type="NCBI Taxonomy" id="1274988"/>
    <lineage>
        <taxon>Bacteria</taxon>
        <taxon>Bacillati</taxon>
        <taxon>Actinomycetota</taxon>
        <taxon>Actinomycetes</taxon>
        <taxon>Kitasatosporales</taxon>
        <taxon>Streptomycetaceae</taxon>
        <taxon>Streptomyces</taxon>
    </lineage>
</organism>
<dbReference type="SUPFAM" id="SSF47729">
    <property type="entry name" value="IHF-like DNA-binding proteins"/>
    <property type="match status" value="1"/>
</dbReference>
<keyword evidence="3" id="KW-1185">Reference proteome</keyword>
<dbReference type="InterPro" id="IPR010992">
    <property type="entry name" value="IHF-like_DNA-bd_dom_sf"/>
</dbReference>
<evidence type="ECO:0000313" key="3">
    <source>
        <dbReference type="Proteomes" id="UP001500124"/>
    </source>
</evidence>
<comment type="caution">
    <text evidence="2">The sequence shown here is derived from an EMBL/GenBank/DDBJ whole genome shotgun (WGS) entry which is preliminary data.</text>
</comment>
<accession>A0ABP9KMR8</accession>
<feature type="region of interest" description="Disordered" evidence="1">
    <location>
        <begin position="1"/>
        <end position="24"/>
    </location>
</feature>
<evidence type="ECO:0008006" key="4">
    <source>
        <dbReference type="Google" id="ProtNLM"/>
    </source>
</evidence>
<dbReference type="Gene3D" id="4.10.520.10">
    <property type="entry name" value="IHF-like DNA-binding proteins"/>
    <property type="match status" value="1"/>
</dbReference>